<dbReference type="STRING" id="516051.VC82_779"/>
<evidence type="ECO:0008006" key="4">
    <source>
        <dbReference type="Google" id="ProtNLM"/>
    </source>
</evidence>
<evidence type="ECO:0000313" key="3">
    <source>
        <dbReference type="Proteomes" id="UP000032726"/>
    </source>
</evidence>
<dbReference type="EMBL" id="CP011071">
    <property type="protein sequence ID" value="AKA34441.1"/>
    <property type="molecule type" value="Genomic_DNA"/>
</dbReference>
<dbReference type="OrthoDB" id="1420518at2"/>
<proteinExistence type="predicted"/>
<keyword evidence="3" id="KW-1185">Reference proteome</keyword>
<sequence>MKKTHFLLALLSVSALVVNGQTSGQVASYTATGADGGFTDAALQYVTGSISGAKEKLSYENRSDIQGSPYTSNAFQYTTLFYDGEPVQNIYYRYNAYNEEIEIKQKNLENEPIRALGKDKKISILVNGQPLSFKTFIDKKGNTLNGYLVTLVEGEEYTLYKRINVKFTEGQKAQNSFVKAIPAKFSKFTEYYVEAKGINRIDEIQLKNKKLLKLLPPDKKENLAGYLKQNNLNIKEEQDLRQVFMYLNS</sequence>
<dbReference type="KEGG" id="mlt:VC82_779"/>
<dbReference type="HOGENOM" id="CLU_1114845_0_0_10"/>
<feature type="signal peptide" evidence="1">
    <location>
        <begin position="1"/>
        <end position="20"/>
    </location>
</feature>
<dbReference type="RefSeq" id="WP_045801205.1">
    <property type="nucleotide sequence ID" value="NZ_CP011071.1"/>
</dbReference>
<evidence type="ECO:0000256" key="1">
    <source>
        <dbReference type="SAM" id="SignalP"/>
    </source>
</evidence>
<evidence type="ECO:0000313" key="2">
    <source>
        <dbReference type="EMBL" id="AKA34441.1"/>
    </source>
</evidence>
<dbReference type="Proteomes" id="UP000032726">
    <property type="component" value="Chromosome"/>
</dbReference>
<protein>
    <recommendedName>
        <fullName evidence="4">Secreted protein</fullName>
    </recommendedName>
</protein>
<dbReference type="AlphaFoldDB" id="A0A0D5YRF6"/>
<feature type="chain" id="PRO_5002300071" description="Secreted protein" evidence="1">
    <location>
        <begin position="21"/>
        <end position="249"/>
    </location>
</feature>
<accession>A0A0D5YRF6</accession>
<name>A0A0D5YRF6_9FLAO</name>
<reference evidence="2 3" key="1">
    <citation type="submission" date="2015-03" db="EMBL/GenBank/DDBJ databases">
        <title>Complete genome sequence of Muricauda lutaonensis CC-HSB-11T, isolated from a coastal hot spring.</title>
        <authorList>
            <person name="Kim K.M."/>
        </authorList>
    </citation>
    <scope>NUCLEOTIDE SEQUENCE [LARGE SCALE GENOMIC DNA]</scope>
    <source>
        <strain evidence="2 3">CC-HSB-11</strain>
    </source>
</reference>
<gene>
    <name evidence="2" type="ORF">VC82_779</name>
</gene>
<organism evidence="2 3">
    <name type="scientific">Flagellimonas lutaonensis</name>
    <dbReference type="NCBI Taxonomy" id="516051"/>
    <lineage>
        <taxon>Bacteria</taxon>
        <taxon>Pseudomonadati</taxon>
        <taxon>Bacteroidota</taxon>
        <taxon>Flavobacteriia</taxon>
        <taxon>Flavobacteriales</taxon>
        <taxon>Flavobacteriaceae</taxon>
        <taxon>Flagellimonas</taxon>
    </lineage>
</organism>
<keyword evidence="1" id="KW-0732">Signal</keyword>